<dbReference type="NCBIfam" id="TIGR01402">
    <property type="entry name" value="fliQ"/>
    <property type="match status" value="1"/>
</dbReference>
<dbReference type="InterPro" id="IPR002191">
    <property type="entry name" value="Bac_export_3"/>
</dbReference>
<comment type="similarity">
    <text evidence="2 9">Belongs to the FliQ/MopD/SpaQ family.</text>
</comment>
<keyword evidence="10" id="KW-0282">Flagellum</keyword>
<evidence type="ECO:0000313" key="10">
    <source>
        <dbReference type="EMBL" id="MBB5179296.1"/>
    </source>
</evidence>
<proteinExistence type="inferred from homology"/>
<organism evidence="10 11">
    <name type="scientific">Planococcus koreensis</name>
    <dbReference type="NCBI Taxonomy" id="112331"/>
    <lineage>
        <taxon>Bacteria</taxon>
        <taxon>Bacillati</taxon>
        <taxon>Bacillota</taxon>
        <taxon>Bacilli</taxon>
        <taxon>Bacillales</taxon>
        <taxon>Caryophanaceae</taxon>
        <taxon>Planococcus</taxon>
    </lineage>
</organism>
<keyword evidence="6 9" id="KW-1133">Transmembrane helix</keyword>
<dbReference type="PRINTS" id="PR00952">
    <property type="entry name" value="TYPE3IMQPROT"/>
</dbReference>
<keyword evidence="10" id="KW-0969">Cilium</keyword>
<keyword evidence="4 9" id="KW-1003">Cell membrane</keyword>
<feature type="transmembrane region" description="Helical" evidence="9">
    <location>
        <begin position="50"/>
        <end position="70"/>
    </location>
</feature>
<protein>
    <recommendedName>
        <fullName evidence="3 9">Flagellar biosynthetic protein FliQ</fullName>
    </recommendedName>
</protein>
<gene>
    <name evidence="9" type="primary">fliQ</name>
    <name evidence="10" type="ORF">HNQ44_000720</name>
</gene>
<evidence type="ECO:0000256" key="9">
    <source>
        <dbReference type="RuleBase" id="RU364090"/>
    </source>
</evidence>
<dbReference type="OrthoDB" id="9806440at2"/>
<dbReference type="GO" id="GO:0009425">
    <property type="term" value="C:bacterial-type flagellum basal body"/>
    <property type="evidence" value="ECO:0007669"/>
    <property type="project" value="UniProtKB-SubCell"/>
</dbReference>
<evidence type="ECO:0000256" key="2">
    <source>
        <dbReference type="ARBA" id="ARBA00006156"/>
    </source>
</evidence>
<reference evidence="10 11" key="1">
    <citation type="submission" date="2020-08" db="EMBL/GenBank/DDBJ databases">
        <title>Genomic Encyclopedia of Type Strains, Phase IV (KMG-IV): sequencing the most valuable type-strain genomes for metagenomic binning, comparative biology and taxonomic classification.</title>
        <authorList>
            <person name="Goeker M."/>
        </authorList>
    </citation>
    <scope>NUCLEOTIDE SEQUENCE [LARGE SCALE GENOMIC DNA]</scope>
    <source>
        <strain evidence="10 11">DSM 15895</strain>
    </source>
</reference>
<evidence type="ECO:0000256" key="5">
    <source>
        <dbReference type="ARBA" id="ARBA00022692"/>
    </source>
</evidence>
<sequence>MTPDVVIKLAEQSIYMIIIISAPILLIALGVGLIVSVFQAMTQIQEQTLAFVPKIIAVFLSIVIFGPWMLTMLLDYTRDLFQQLPQLIG</sequence>
<evidence type="ECO:0000256" key="8">
    <source>
        <dbReference type="ARBA" id="ARBA00023143"/>
    </source>
</evidence>
<feature type="transmembrane region" description="Helical" evidence="9">
    <location>
        <begin position="14"/>
        <end position="38"/>
    </location>
</feature>
<evidence type="ECO:0000313" key="11">
    <source>
        <dbReference type="Proteomes" id="UP000525923"/>
    </source>
</evidence>
<keyword evidence="11" id="KW-1185">Reference proteome</keyword>
<dbReference type="EMBL" id="JACHHE010000002">
    <property type="protein sequence ID" value="MBB5179296.1"/>
    <property type="molecule type" value="Genomic_DNA"/>
</dbReference>
<name>A0A7W8CPW7_9BACL</name>
<dbReference type="PANTHER" id="PTHR34040">
    <property type="entry name" value="FLAGELLAR BIOSYNTHETIC PROTEIN FLIQ"/>
    <property type="match status" value="1"/>
</dbReference>
<keyword evidence="7 9" id="KW-0472">Membrane</keyword>
<evidence type="ECO:0000256" key="6">
    <source>
        <dbReference type="ARBA" id="ARBA00022989"/>
    </source>
</evidence>
<dbReference type="InterPro" id="IPR006305">
    <property type="entry name" value="FliQ"/>
</dbReference>
<keyword evidence="10" id="KW-0966">Cell projection</keyword>
<dbReference type="NCBIfam" id="TIGR01403">
    <property type="entry name" value="fliQ_rel_III"/>
    <property type="match status" value="1"/>
</dbReference>
<dbReference type="RefSeq" id="WP_135504674.1">
    <property type="nucleotide sequence ID" value="NZ_CP181055.1"/>
</dbReference>
<evidence type="ECO:0000256" key="1">
    <source>
        <dbReference type="ARBA" id="ARBA00004651"/>
    </source>
</evidence>
<dbReference type="GO" id="GO:0044780">
    <property type="term" value="P:bacterial-type flagellum assembly"/>
    <property type="evidence" value="ECO:0007669"/>
    <property type="project" value="InterPro"/>
</dbReference>
<dbReference type="PANTHER" id="PTHR34040:SF2">
    <property type="entry name" value="FLAGELLAR BIOSYNTHETIC PROTEIN FLIQ"/>
    <property type="match status" value="1"/>
</dbReference>
<dbReference type="Proteomes" id="UP000525923">
    <property type="component" value="Unassembled WGS sequence"/>
</dbReference>
<evidence type="ECO:0000256" key="4">
    <source>
        <dbReference type="ARBA" id="ARBA00022475"/>
    </source>
</evidence>
<dbReference type="GO" id="GO:0005886">
    <property type="term" value="C:plasma membrane"/>
    <property type="evidence" value="ECO:0007669"/>
    <property type="project" value="UniProtKB-SubCell"/>
</dbReference>
<dbReference type="Pfam" id="PF01313">
    <property type="entry name" value="Bac_export_3"/>
    <property type="match status" value="1"/>
</dbReference>
<keyword evidence="8 9" id="KW-0975">Bacterial flagellum</keyword>
<comment type="caution">
    <text evidence="10">The sequence shown here is derived from an EMBL/GenBank/DDBJ whole genome shotgun (WGS) entry which is preliminary data.</text>
</comment>
<comment type="function">
    <text evidence="9">Role in flagellar biosynthesis.</text>
</comment>
<evidence type="ECO:0000256" key="7">
    <source>
        <dbReference type="ARBA" id="ARBA00023136"/>
    </source>
</evidence>
<evidence type="ECO:0000256" key="3">
    <source>
        <dbReference type="ARBA" id="ARBA00021718"/>
    </source>
</evidence>
<dbReference type="InterPro" id="IPR006306">
    <property type="entry name" value="T3SS_HrpO"/>
</dbReference>
<dbReference type="PIRSF" id="PIRSF004669">
    <property type="entry name" value="FliQ"/>
    <property type="match status" value="1"/>
</dbReference>
<dbReference type="AlphaFoldDB" id="A0A7W8CPW7"/>
<dbReference type="GO" id="GO:0009306">
    <property type="term" value="P:protein secretion"/>
    <property type="evidence" value="ECO:0007669"/>
    <property type="project" value="InterPro"/>
</dbReference>
<accession>A0A7W8CPW7</accession>
<comment type="subcellular location">
    <subcellularLocation>
        <location evidence="1 9">Cell membrane</location>
        <topology evidence="1">Multi-pass membrane protein</topology>
    </subcellularLocation>
    <subcellularLocation>
        <location evidence="9">Bacterial flagellum basal body</location>
    </subcellularLocation>
</comment>
<keyword evidence="5 9" id="KW-0812">Transmembrane</keyword>